<evidence type="ECO:0000313" key="2">
    <source>
        <dbReference type="EMBL" id="SFL28300.1"/>
    </source>
</evidence>
<reference evidence="3" key="1">
    <citation type="submission" date="2016-10" db="EMBL/GenBank/DDBJ databases">
        <authorList>
            <person name="Varghese N."/>
            <person name="Submissions S."/>
        </authorList>
    </citation>
    <scope>NUCLEOTIDE SEQUENCE [LARGE SCALE GENOMIC DNA]</scope>
    <source>
        <strain evidence="3">DSM 28453</strain>
    </source>
</reference>
<dbReference type="InterPro" id="IPR001466">
    <property type="entry name" value="Beta-lactam-related"/>
</dbReference>
<dbReference type="Proteomes" id="UP000198851">
    <property type="component" value="Unassembled WGS sequence"/>
</dbReference>
<dbReference type="STRING" id="1280847.SAMN04488036_108103"/>
<name>A0A1I4GFM7_9RHOB</name>
<dbReference type="AlphaFoldDB" id="A0A1I4GFM7"/>
<dbReference type="SUPFAM" id="SSF56601">
    <property type="entry name" value="beta-lactamase/transpeptidase-like"/>
    <property type="match status" value="1"/>
</dbReference>
<proteinExistence type="predicted"/>
<sequence length="414" mass="44687">MIGTTDPMSRGFDVERLDAIRGWMQRLVDERKHAGNGLLIARDGDLVFNHFSGLRSVEDGTAFERDTVARIYSMTKPVTTVALMMLAEKGLFHLDAPVSEFLPEFSDCHALIDGATAIDQTEKCATPTLHQLATHTSGLSYPFNPGVLAAEMDVQDVIFRADQAPLADEVRRLAALPLAFRPGTRWEYSVGIDVLGRVVEVVSGKSLAAFFEDEIFGPLGMTETGFSVRQDQTGRFASLYTPLAGDAMGLNDAEKGAESLRRVDANHRSVFLNATTFSGGGGLVGTMDDYLRFAEMLRRGGALGDARLLSPRTTAFMMSNHLRGDIASMGPESFAEQPMEGMGFGLGGAVVLDAGRARVPGSVGDFSWGGMASTFFWIDPVENLSVVFFTQLSPSSSYPTRPQLKALVHAALTG</sequence>
<keyword evidence="3" id="KW-1185">Reference proteome</keyword>
<accession>A0A1I4GFM7</accession>
<dbReference type="Gene3D" id="3.40.710.10">
    <property type="entry name" value="DD-peptidase/beta-lactamase superfamily"/>
    <property type="match status" value="1"/>
</dbReference>
<feature type="domain" description="Beta-lactamase-related" evidence="1">
    <location>
        <begin position="21"/>
        <end position="408"/>
    </location>
</feature>
<dbReference type="Pfam" id="PF00144">
    <property type="entry name" value="Beta-lactamase"/>
    <property type="match status" value="1"/>
</dbReference>
<evidence type="ECO:0000259" key="1">
    <source>
        <dbReference type="Pfam" id="PF00144"/>
    </source>
</evidence>
<dbReference type="InterPro" id="IPR012338">
    <property type="entry name" value="Beta-lactam/transpept-like"/>
</dbReference>
<gene>
    <name evidence="2" type="ORF">SAMN04488036_108103</name>
</gene>
<protein>
    <submittedName>
        <fullName evidence="2">CubicO group peptidase, beta-lactamase class C family</fullName>
    </submittedName>
</protein>
<dbReference type="RefSeq" id="WP_244503648.1">
    <property type="nucleotide sequence ID" value="NZ_FOSZ01000008.1"/>
</dbReference>
<dbReference type="PANTHER" id="PTHR43283:SF3">
    <property type="entry name" value="BETA-LACTAMASE FAMILY PROTEIN (AFU_ORTHOLOGUE AFUA_5G07500)"/>
    <property type="match status" value="1"/>
</dbReference>
<dbReference type="EMBL" id="FOSZ01000008">
    <property type="protein sequence ID" value="SFL28300.1"/>
    <property type="molecule type" value="Genomic_DNA"/>
</dbReference>
<dbReference type="InterPro" id="IPR050789">
    <property type="entry name" value="Diverse_Enzym_Activities"/>
</dbReference>
<evidence type="ECO:0000313" key="3">
    <source>
        <dbReference type="Proteomes" id="UP000198851"/>
    </source>
</evidence>
<dbReference type="PANTHER" id="PTHR43283">
    <property type="entry name" value="BETA-LACTAMASE-RELATED"/>
    <property type="match status" value="1"/>
</dbReference>
<organism evidence="2 3">
    <name type="scientific">Shimia haliotis</name>
    <dbReference type="NCBI Taxonomy" id="1280847"/>
    <lineage>
        <taxon>Bacteria</taxon>
        <taxon>Pseudomonadati</taxon>
        <taxon>Pseudomonadota</taxon>
        <taxon>Alphaproteobacteria</taxon>
        <taxon>Rhodobacterales</taxon>
        <taxon>Roseobacteraceae</taxon>
    </lineage>
</organism>